<dbReference type="SUPFAM" id="SSF52821">
    <property type="entry name" value="Rhodanese/Cell cycle control phosphatase"/>
    <property type="match status" value="1"/>
</dbReference>
<accession>J4H0S6</accession>
<dbReference type="SMART" id="SM00450">
    <property type="entry name" value="RHOD"/>
    <property type="match status" value="1"/>
</dbReference>
<dbReference type="InParanoid" id="J4H0S6"/>
<protein>
    <recommendedName>
        <fullName evidence="1">Rhodanese domain-containing protein</fullName>
    </recommendedName>
</protein>
<dbReference type="InterPro" id="IPR001763">
    <property type="entry name" value="Rhodanese-like_dom"/>
</dbReference>
<dbReference type="PROSITE" id="PS50206">
    <property type="entry name" value="RHODANESE_3"/>
    <property type="match status" value="1"/>
</dbReference>
<dbReference type="AlphaFoldDB" id="J4H0S6"/>
<dbReference type="RefSeq" id="XP_012178147.1">
    <property type="nucleotide sequence ID" value="XM_012322757.1"/>
</dbReference>
<gene>
    <name evidence="2" type="ORF">FIBRA_00871</name>
</gene>
<dbReference type="HOGENOM" id="CLU_069439_0_0_1"/>
<keyword evidence="3" id="KW-1185">Reference proteome</keyword>
<organism evidence="2 3">
    <name type="scientific">Fibroporia radiculosa</name>
    <dbReference type="NCBI Taxonomy" id="599839"/>
    <lineage>
        <taxon>Eukaryota</taxon>
        <taxon>Fungi</taxon>
        <taxon>Dikarya</taxon>
        <taxon>Basidiomycota</taxon>
        <taxon>Agaricomycotina</taxon>
        <taxon>Agaricomycetes</taxon>
        <taxon>Polyporales</taxon>
        <taxon>Fibroporiaceae</taxon>
        <taxon>Fibroporia</taxon>
    </lineage>
</organism>
<dbReference type="Gene3D" id="3.40.250.10">
    <property type="entry name" value="Rhodanese-like domain"/>
    <property type="match status" value="1"/>
</dbReference>
<evidence type="ECO:0000259" key="1">
    <source>
        <dbReference type="PROSITE" id="PS50206"/>
    </source>
</evidence>
<sequence length="342" mass="37390">MESSSSSSSTVSYGEVIPSRFITESPLPIEDEPSEAGIRPQPRTLEYVRQLTAETLALRAIQRAETIDGSKVGVVFTLSHTADKRFLKLISSSIKRALLTRGFLFAVGSPSATPQDPRPLLICGSSDDFVKRAGVLVGSKFLGRITETFFIGRGLWVGAVRDLGGNSSDEAALWDVVRKAARSPIDPLTPPPGSTSVAQLVSVARAHLERITPQQAYGELHDPTSMWPVVLVDIRPEAERRREGGITGSIIVERNVLEWRFDPRSDQRLTLANRYDLRIIVFCQDGYASSLAARSLQDVGMLLATDMIGGYAAWREAGLPFEVHPALPINFSSSSTSEMDDY</sequence>
<feature type="domain" description="Rhodanese" evidence="1">
    <location>
        <begin position="229"/>
        <end position="323"/>
    </location>
</feature>
<reference evidence="2 3" key="1">
    <citation type="journal article" date="2012" name="Appl. Environ. Microbiol.">
        <title>Short-read sequencing for genomic analysis of the brown rot fungus Fibroporia radiculosa.</title>
        <authorList>
            <person name="Tang J.D."/>
            <person name="Perkins A.D."/>
            <person name="Sonstegard T.S."/>
            <person name="Schroeder S.G."/>
            <person name="Burgess S.C."/>
            <person name="Diehl S.V."/>
        </authorList>
    </citation>
    <scope>NUCLEOTIDE SEQUENCE [LARGE SCALE GENOMIC DNA]</scope>
    <source>
        <strain evidence="2 3">TFFH 294</strain>
    </source>
</reference>
<name>J4H0S6_9APHY</name>
<dbReference type="InterPro" id="IPR036873">
    <property type="entry name" value="Rhodanese-like_dom_sf"/>
</dbReference>
<dbReference type="GeneID" id="24093775"/>
<dbReference type="Pfam" id="PF00581">
    <property type="entry name" value="Rhodanese"/>
    <property type="match status" value="1"/>
</dbReference>
<proteinExistence type="predicted"/>
<dbReference type="EMBL" id="HE796904">
    <property type="protein sequence ID" value="CCL98864.1"/>
    <property type="molecule type" value="Genomic_DNA"/>
</dbReference>
<dbReference type="OrthoDB" id="566238at2759"/>
<evidence type="ECO:0000313" key="3">
    <source>
        <dbReference type="Proteomes" id="UP000006352"/>
    </source>
</evidence>
<dbReference type="Proteomes" id="UP000006352">
    <property type="component" value="Unassembled WGS sequence"/>
</dbReference>
<dbReference type="STRING" id="599839.J4H0S6"/>
<evidence type="ECO:0000313" key="2">
    <source>
        <dbReference type="EMBL" id="CCL98864.1"/>
    </source>
</evidence>